<dbReference type="SUPFAM" id="SSF81901">
    <property type="entry name" value="HCP-like"/>
    <property type="match status" value="2"/>
</dbReference>
<dbReference type="RefSeq" id="WP_311694419.1">
    <property type="nucleotide sequence ID" value="NZ_JAVRHL010000008.1"/>
</dbReference>
<proteinExistence type="predicted"/>
<dbReference type="Gene3D" id="1.25.40.10">
    <property type="entry name" value="Tetratricopeptide repeat domain"/>
    <property type="match status" value="2"/>
</dbReference>
<dbReference type="Proteomes" id="UP001265259">
    <property type="component" value="Unassembled WGS sequence"/>
</dbReference>
<dbReference type="InterPro" id="IPR050767">
    <property type="entry name" value="Sel1_AlgK"/>
</dbReference>
<gene>
    <name evidence="1" type="ORF">RM543_18680</name>
</gene>
<dbReference type="InterPro" id="IPR006597">
    <property type="entry name" value="Sel1-like"/>
</dbReference>
<dbReference type="SMART" id="SM00671">
    <property type="entry name" value="SEL1"/>
    <property type="match status" value="4"/>
</dbReference>
<evidence type="ECO:0000313" key="2">
    <source>
        <dbReference type="Proteomes" id="UP001265259"/>
    </source>
</evidence>
<dbReference type="PANTHER" id="PTHR11102:SF160">
    <property type="entry name" value="ERAD-ASSOCIATED E3 UBIQUITIN-PROTEIN LIGASE COMPONENT HRD3"/>
    <property type="match status" value="1"/>
</dbReference>
<protein>
    <submittedName>
        <fullName evidence="1">Tetratricopeptide repeat protein</fullName>
    </submittedName>
</protein>
<dbReference type="EMBL" id="JAVRHL010000008">
    <property type="protein sequence ID" value="MDT0684692.1"/>
    <property type="molecule type" value="Genomic_DNA"/>
</dbReference>
<organism evidence="1 2">
    <name type="scientific">Tropicimonas omnivorans</name>
    <dbReference type="NCBI Taxonomy" id="3075590"/>
    <lineage>
        <taxon>Bacteria</taxon>
        <taxon>Pseudomonadati</taxon>
        <taxon>Pseudomonadota</taxon>
        <taxon>Alphaproteobacteria</taxon>
        <taxon>Rhodobacterales</taxon>
        <taxon>Roseobacteraceae</taxon>
        <taxon>Tropicimonas</taxon>
    </lineage>
</organism>
<evidence type="ECO:0000313" key="1">
    <source>
        <dbReference type="EMBL" id="MDT0684692.1"/>
    </source>
</evidence>
<dbReference type="InterPro" id="IPR011990">
    <property type="entry name" value="TPR-like_helical_dom_sf"/>
</dbReference>
<reference evidence="1 2" key="1">
    <citation type="submission" date="2023-09" db="EMBL/GenBank/DDBJ databases">
        <authorList>
            <person name="Rey-Velasco X."/>
        </authorList>
    </citation>
    <scope>NUCLEOTIDE SEQUENCE [LARGE SCALE GENOMIC DNA]</scope>
    <source>
        <strain evidence="1 2">F158</strain>
    </source>
</reference>
<name>A0ABU3DLW6_9RHOB</name>
<dbReference type="Pfam" id="PF13424">
    <property type="entry name" value="TPR_12"/>
    <property type="match status" value="1"/>
</dbReference>
<comment type="caution">
    <text evidence="1">The sequence shown here is derived from an EMBL/GenBank/DDBJ whole genome shotgun (WGS) entry which is preliminary data.</text>
</comment>
<keyword evidence="2" id="KW-1185">Reference proteome</keyword>
<dbReference type="PANTHER" id="PTHR11102">
    <property type="entry name" value="SEL-1-LIKE PROTEIN"/>
    <property type="match status" value="1"/>
</dbReference>
<accession>A0ABU3DLW6</accession>
<sequence length="403" mass="43328">MATDWMRRVGVLAGIGALIALGVTLYNTNQGLRVRAALGQQDARLSLALAEYEDGRLSDAFETFEPLLLADYPPAILFMCDILNSSEGAEMDETCTDPGETPGIKRLEQLGELALLAREWQTFERSVQRRLEAGDVRAHFDYARYEALSQPTAPPVDAIAAHLTRSAEEGDPRGQYLMAIYRLRDIAEGAADGPIVQSFAGQLTKFPPLTDAEAYFELSKLMQSGLIDSELAYSEVLRRADEAGNPYAAGHMAQYLLANPEITEVGGQSAADWIAKAARNGDPVAQYNHAIALLEGGTSGAGDADEAERLLSASAAAGFAPSHTRLGALYWQEPERGGDTAEAGRRTALDHWQQAADKGDANALFNLGQVALAQGRTDEAVRYLERSAERGNAAAGDALTTLR</sequence>